<dbReference type="STRING" id="391625.PPSIR1_00085"/>
<dbReference type="Pfam" id="PF04773">
    <property type="entry name" value="FecR"/>
    <property type="match status" value="1"/>
</dbReference>
<dbReference type="Proteomes" id="UP000005801">
    <property type="component" value="Unassembled WGS sequence"/>
</dbReference>
<dbReference type="InterPro" id="IPR012373">
    <property type="entry name" value="Ferrdict_sens_TM"/>
</dbReference>
<keyword evidence="5" id="KW-1185">Reference proteome</keyword>
<evidence type="ECO:0000259" key="3">
    <source>
        <dbReference type="Pfam" id="PF04773"/>
    </source>
</evidence>
<feature type="compositionally biased region" description="Low complexity" evidence="1">
    <location>
        <begin position="216"/>
        <end position="237"/>
    </location>
</feature>
<keyword evidence="2" id="KW-1133">Transmembrane helix</keyword>
<keyword evidence="2" id="KW-0472">Membrane</keyword>
<evidence type="ECO:0000313" key="4">
    <source>
        <dbReference type="EMBL" id="EDM75594.1"/>
    </source>
</evidence>
<name>A6GET2_9BACT</name>
<accession>A6GET2</accession>
<dbReference type="OrthoDB" id="9771237at2"/>
<dbReference type="PANTHER" id="PTHR30273">
    <property type="entry name" value="PERIPLASMIC SIGNAL SENSOR AND SIGMA FACTOR ACTIVATOR FECR-RELATED"/>
    <property type="match status" value="1"/>
</dbReference>
<dbReference type="AlphaFoldDB" id="A6GET2"/>
<reference evidence="4 5" key="1">
    <citation type="submission" date="2007-06" db="EMBL/GenBank/DDBJ databases">
        <authorList>
            <person name="Shimkets L."/>
            <person name="Ferriera S."/>
            <person name="Johnson J."/>
            <person name="Kravitz S."/>
            <person name="Beeson K."/>
            <person name="Sutton G."/>
            <person name="Rogers Y.-H."/>
            <person name="Friedman R."/>
            <person name="Frazier M."/>
            <person name="Venter J.C."/>
        </authorList>
    </citation>
    <scope>NUCLEOTIDE SEQUENCE [LARGE SCALE GENOMIC DNA]</scope>
    <source>
        <strain evidence="4 5">SIR-1</strain>
    </source>
</reference>
<dbReference type="SUPFAM" id="SSF48452">
    <property type="entry name" value="TPR-like"/>
    <property type="match status" value="1"/>
</dbReference>
<feature type="domain" description="FecR protein" evidence="3">
    <location>
        <begin position="101"/>
        <end position="188"/>
    </location>
</feature>
<protein>
    <recommendedName>
        <fullName evidence="3">FecR protein domain-containing protein</fullName>
    </recommendedName>
</protein>
<evidence type="ECO:0000313" key="5">
    <source>
        <dbReference type="Proteomes" id="UP000005801"/>
    </source>
</evidence>
<evidence type="ECO:0000256" key="1">
    <source>
        <dbReference type="SAM" id="MobiDB-lite"/>
    </source>
</evidence>
<gene>
    <name evidence="4" type="ORF">PPSIR1_00085</name>
</gene>
<dbReference type="Gene3D" id="1.25.40.10">
    <property type="entry name" value="Tetratricopeptide repeat domain"/>
    <property type="match status" value="1"/>
</dbReference>
<dbReference type="PANTHER" id="PTHR30273:SF2">
    <property type="entry name" value="PROTEIN FECR"/>
    <property type="match status" value="1"/>
</dbReference>
<dbReference type="InterPro" id="IPR011990">
    <property type="entry name" value="TPR-like_helical_dom_sf"/>
</dbReference>
<comment type="caution">
    <text evidence="4">The sequence shown here is derived from an EMBL/GenBank/DDBJ whole genome shotgun (WGS) entry which is preliminary data.</text>
</comment>
<dbReference type="EMBL" id="ABCS01000086">
    <property type="protein sequence ID" value="EDM75594.1"/>
    <property type="molecule type" value="Genomic_DNA"/>
</dbReference>
<dbReference type="GO" id="GO:0016989">
    <property type="term" value="F:sigma factor antagonist activity"/>
    <property type="evidence" value="ECO:0007669"/>
    <property type="project" value="TreeGrafter"/>
</dbReference>
<dbReference type="Gene3D" id="2.60.120.1440">
    <property type="match status" value="1"/>
</dbReference>
<dbReference type="RefSeq" id="WP_006975222.1">
    <property type="nucleotide sequence ID" value="NZ_ABCS01000086.1"/>
</dbReference>
<keyword evidence="2" id="KW-0812">Transmembrane</keyword>
<dbReference type="eggNOG" id="COG3712">
    <property type="taxonomic scope" value="Bacteria"/>
</dbReference>
<sequence length="401" mass="42477">MTRNAQREVEAVREQLRPQWDSAREQRVWARLRDERVAAVARQRRGWARLGLAGAALAAGAAAVLALGLWTPSDPPQGALAGAEHGTPAASELEPSQTEADGGDFVSLPDGTKLRASASSRYELRRAEPGLVELEVVSGRLDFEVPPDPQRRFVVHAGEVQIEVVGTAFGVEREADTVAVTVSRGTVRVSADWRAPVLLTRGERLELQAHAPPVPAHASPEGSPDSADAPAPANADTPTPPAPAPPATKADTRWLELADAGEHDEAWAALGGGFVDRKDPKALMAAADVARLTQHPKAAVGWLDVVIDDHARSPLAPLAAFTKGRLLLERLGDPAGAAEAFATAGSLAPEGPLAEDALARAVEALAKAGKDARARAQAERYVERYPDGHRLQLVRRWGGLD</sequence>
<feature type="transmembrane region" description="Helical" evidence="2">
    <location>
        <begin position="50"/>
        <end position="70"/>
    </location>
</feature>
<feature type="region of interest" description="Disordered" evidence="1">
    <location>
        <begin position="76"/>
        <end position="110"/>
    </location>
</feature>
<evidence type="ECO:0000256" key="2">
    <source>
        <dbReference type="SAM" id="Phobius"/>
    </source>
</evidence>
<feature type="region of interest" description="Disordered" evidence="1">
    <location>
        <begin position="211"/>
        <end position="248"/>
    </location>
</feature>
<organism evidence="4 5">
    <name type="scientific">Plesiocystis pacifica SIR-1</name>
    <dbReference type="NCBI Taxonomy" id="391625"/>
    <lineage>
        <taxon>Bacteria</taxon>
        <taxon>Pseudomonadati</taxon>
        <taxon>Myxococcota</taxon>
        <taxon>Polyangia</taxon>
        <taxon>Nannocystales</taxon>
        <taxon>Nannocystaceae</taxon>
        <taxon>Plesiocystis</taxon>
    </lineage>
</organism>
<proteinExistence type="predicted"/>
<dbReference type="InterPro" id="IPR006860">
    <property type="entry name" value="FecR"/>
</dbReference>